<feature type="compositionally biased region" description="Polar residues" evidence="3">
    <location>
        <begin position="2784"/>
        <end position="2798"/>
    </location>
</feature>
<name>A0A9P5VMZ8_9FUNG</name>
<dbReference type="GO" id="GO:0005737">
    <property type="term" value="C:cytoplasm"/>
    <property type="evidence" value="ECO:0007669"/>
    <property type="project" value="TreeGrafter"/>
</dbReference>
<dbReference type="InterPro" id="IPR058750">
    <property type="entry name" value="TPR_Epg5"/>
</dbReference>
<comment type="caution">
    <text evidence="6">The sequence shown here is derived from an EMBL/GenBank/DDBJ whole genome shotgun (WGS) entry which is preliminary data.</text>
</comment>
<evidence type="ECO:0000259" key="4">
    <source>
        <dbReference type="Pfam" id="PF26103"/>
    </source>
</evidence>
<proteinExistence type="inferred from homology"/>
<dbReference type="InterPro" id="IPR059030">
    <property type="entry name" value="TPR_Epg5_mid"/>
</dbReference>
<dbReference type="Pfam" id="PF26573">
    <property type="entry name" value="TPR_Epg5_2"/>
    <property type="match status" value="1"/>
</dbReference>
<feature type="region of interest" description="Disordered" evidence="3">
    <location>
        <begin position="93"/>
        <end position="113"/>
    </location>
</feature>
<evidence type="ECO:0000256" key="3">
    <source>
        <dbReference type="SAM" id="MobiDB-lite"/>
    </source>
</evidence>
<organism evidence="6 7">
    <name type="scientific">Podila minutissima</name>
    <dbReference type="NCBI Taxonomy" id="64525"/>
    <lineage>
        <taxon>Eukaryota</taxon>
        <taxon>Fungi</taxon>
        <taxon>Fungi incertae sedis</taxon>
        <taxon>Mucoromycota</taxon>
        <taxon>Mortierellomycotina</taxon>
        <taxon>Mortierellomycetes</taxon>
        <taxon>Mortierellales</taxon>
        <taxon>Mortierellaceae</taxon>
        <taxon>Podila</taxon>
    </lineage>
</organism>
<accession>A0A9P5VMZ8</accession>
<feature type="domain" description="Epg5-like TPR" evidence="5">
    <location>
        <begin position="1262"/>
        <end position="1397"/>
    </location>
</feature>
<dbReference type="GO" id="GO:0097352">
    <property type="term" value="P:autophagosome maturation"/>
    <property type="evidence" value="ECO:0007669"/>
    <property type="project" value="TreeGrafter"/>
</dbReference>
<evidence type="ECO:0000259" key="5">
    <source>
        <dbReference type="Pfam" id="PF26573"/>
    </source>
</evidence>
<feature type="compositionally biased region" description="Basic and acidic residues" evidence="3">
    <location>
        <begin position="355"/>
        <end position="374"/>
    </location>
</feature>
<feature type="domain" description="Epg5-like central TPR repeats" evidence="4">
    <location>
        <begin position="1693"/>
        <end position="2113"/>
    </location>
</feature>
<comment type="similarity">
    <text evidence="1">Belongs to the EPG5 family.</text>
</comment>
<feature type="region of interest" description="Disordered" evidence="3">
    <location>
        <begin position="1"/>
        <end position="75"/>
    </location>
</feature>
<keyword evidence="2" id="KW-0072">Autophagy</keyword>
<evidence type="ECO:0000313" key="7">
    <source>
        <dbReference type="Proteomes" id="UP000696485"/>
    </source>
</evidence>
<feature type="compositionally biased region" description="Pro residues" evidence="3">
    <location>
        <begin position="27"/>
        <end position="36"/>
    </location>
</feature>
<feature type="region of interest" description="Disordered" evidence="3">
    <location>
        <begin position="2668"/>
        <end position="2691"/>
    </location>
</feature>
<feature type="region of interest" description="Disordered" evidence="3">
    <location>
        <begin position="2771"/>
        <end position="2820"/>
    </location>
</feature>
<protein>
    <submittedName>
        <fullName evidence="6">Ectopic P granules protein 5</fullName>
    </submittedName>
</protein>
<feature type="compositionally biased region" description="Low complexity" evidence="3">
    <location>
        <begin position="1"/>
        <end position="10"/>
    </location>
</feature>
<gene>
    <name evidence="6" type="primary">EPG5</name>
    <name evidence="6" type="ORF">BG006_004367</name>
</gene>
<evidence type="ECO:0000256" key="1">
    <source>
        <dbReference type="ARBA" id="ARBA00010948"/>
    </source>
</evidence>
<sequence length="2961" mass="330819">MDPEVPSLFPTLPPPPTSTKSYTFQPSAPPSAPPLAPSAAPTAPTAPSFPSAPTLYPQSHLSWPQEPASLPPWRSTSPTADYLHIHLSEPSAPPPSYPALHGYNNNRPSYPRHDRFSHPQLNPNESSYPQLTPQVYPPAIRGETFLYPAISELFTRAESGLSPQQLDTIYYNQCLDELPDRLIAFFNRTIGHTQDGRTTALYEHTRSYEVAYEAVQQSKLTIFGLQQKAKGYASKLWTVQTKSDVVKATCGDGATISHTFSYQVGKHDSEVATKLKKSLNRAFKQRTKSLVKLQYEEASCRLWIQEHISEFLNTVTWDKSAPGIQHFTATHKQGLEQIKEYLDVLFQFERSARRQPDFDPGVEDRSSDLNKADNHTTTGQSNSIIRSIHDWILLLGTTLLEHCGVIDQEYLVLQVVQSSQFTDWPLAALIQCEAPKIWTNTFQDNYLTTLQLVLCGTASIRSTVPPESLAKINLGSALDEDDYLAILDQMDVTLFFNRLLVEHKEMHSQDGTLYQKELSEGTAFKLLAATHHLFNVVIFGLQRLTKFSVVSKRVAQLLCQLSQILGDHLLVLGPISSNRQQNKESCATLSFGVASTTIQLEVDLILTKVTETLVALPGHGLWTFIPSIPFKFMSTPMLALLLEKIALDDVSRWIATPDSLLSSSLESSKLRHTIGRNPGEAIFLLNTLAAMATSRYQDGPSVGKNRSTSLDDNLTSVIIYLLLDAAFLDGDIRGELSKPTREILGSVCDISPEAISFILRFVEHHFKDMGDMAQYLFRELPLDEWTMTDDDFVILKKFLEVPPLSSQQSMFARYIFSHLAWSTDGVDNGSGQGRVKVSPGMKKEVALVLTDICTHYINSFSNEPDSPSPNPPTSKQGNMSLETKFAATFTSSLPHAVANLAAHSGLHLTPEQAVMKSFMDWCWSMLLKLRLPDLPPLSVVEASRLHVPDPGLAKYPMFSQGQLTFVNTVQLLLTSASRDPDQFLVDGWTTLISILHSGASQVFLELLATLVPPIVFSVADVSVHAAKLGLLFREMAGYKQDPLLATAGKQFAGSHHMPLNSVSADLVGISSLIQTHLEYGESQSYGDSIKKVLQFWMSAVFSQKDWMAHQEYVQVLDVVCLYCFELGLDSFIKDALTEQQILLSIGFRRSPGVSAELMGLAQPSLDRVMDMLPSRLLRALPVPQGSSDPSLLMGTWSVKSFATTLITQQAMVETNSIWFAYYALLTETHLERDMRIKIGSYYHQHPAELKVAGNIKAIMKTLGVTSRKTLQNFAIWRWAQHLLILPFDTYLLPLFWQLFFYLYFGHVEQRDQFYGYKFLETNPEIVEQLKERLQKTYTYFGQEARKAIQNQDAALAESLTGLNEFYIALYGWISEPLLLTKEVELNRIRKDLMPQRLVSCRLSDPQECSPGLWRELLHHRTNGTNLSSDSPSRAPTGSPLNANLSSVNPHKKSMESPASTRSYGQSRIIRKHSHAWQEKKISNCLVKQAKPRPELYIPRLAVTLPVVSEGSTAQSLLGQSTKAVKAFCKAYQDTNEAYENLDTSYLNELAALYHNEVKTSRLEIACDTTPTSLCKRPAIVELKYEEIVVNDKVKLSIVENRERAKALRLGSIHPGLCIATMEISKVVGRIMELLSSQESSFSDETSCLRGLAVSTFFYLHSELLEDAREYPPTHLLLNSIVESLGMEIVAKDPTQTEAILDLMGTDDFRIALLCKTFYPAALTSEFVRLYKRIATCKDYGLASKDQLLRQFDVQAWALDPLISSEGHEGPSVLDRLAFYEVAFTAMIVQQQQQNQDDQIQESTELSTRDRLAIIKSHRELAGTLFVNFLQQDYVEYLRILFDTCGTMCLEPEVLEDFIRILGVEPRLVPGLLDGGSLDDAQRKGSKTMTTVGLSDYDLGCLVKFLAEYFAKCQNQMVTGNLLDRFSNYAISIANLFTTVLCDERYLTRWMKSFAESVGYSTSAGIDIYPNGSSSPMERRSVGLELVNMSQCRIWSDTLMVFEPWLSCLTNRAVDEIQFQRQQSGASRMLFTFVGIVSKMMDAVQHHYRDHTVLLTTLFDLYLDLTEGSTAGKGSINQTMLIHQHFHRLEWKGLEWTRDQIDHMIQVASKITEETRIEFWTYLVTVVMDKADSDLRPRRLDLAEWHQTEASFLNFGLKVLQDVHLVAGNDLVVREQFLERLWVVIFDVGDWTLMDQAQLKRQVDGIKVHWEAVGPWDSLSTPLGMLLHWMRIAVGLEKTDLKEFEGEMDAQDQLSTTEDIDDEISVERVLIYFGFMTQLVQARLASSAEDSQSVNFRMGDIPLVLTHLGQVLDRIAGNRLQSRHPQISRALSVLMGVLNQCGKGPRSLSSLSSSRPGFLEPFETVFCGLKRMISEVEVIQLDVFRAVCQKVNSIPAMVNLLEESIEREFYLWEGKQGSTHGNLQRSSSSSSSLHGTVSTVQEAAAVFGLEETSSLQISPMPMIGHQARFIRSGGGVSAAGRESWTRIKSTMEAPELSEDDFLDQALKQGSILTIHSLFLQRLESCEASQEFDEVLELGQELAQVISKVELLAIEPWKAYQSLLLLRMFLNLVAKESVHSVLQSRFLTSVIQVCQTLELWCQDRDTTKGMLSSIGMGTRSSFDTKFRLVVRIIYTYLVVRLADKGVSIHQGINSTAAGGVMAWRRGRHNSGGETGLSISAPTSGQGSKRPGDKKDVATQLIDTLVQLPVKNKDYALIFMKPPQAQLSAVGTMPLGSSLGPLAVSSLALGLLSSSSPSNSPSPLDIVKRTILPSSASSPSSSPKASVNHQRTVSASTTRTALSPKRGYTPNRTSNDFSSSAPSSGIAIMGKRTSIQSHHSRFSTGGSWDDSAGSLLLYDSFNSNRHGSSSMVSSLSPVSAGLMSNRRKYYQQPLFPSGLSSSSASSLYPTEQRLRLQYGTRHEGMEDFEWAMQQVKDRRFRILEAAEVLTEVMDRFYEDDDYFA</sequence>
<dbReference type="Pfam" id="PF26103">
    <property type="entry name" value="TPR_Epg5"/>
    <property type="match status" value="1"/>
</dbReference>
<feature type="compositionally biased region" description="Polar residues" evidence="3">
    <location>
        <begin position="1422"/>
        <end position="1448"/>
    </location>
</feature>
<feature type="region of interest" description="Disordered" evidence="3">
    <location>
        <begin position="355"/>
        <end position="379"/>
    </location>
</feature>
<reference evidence="6" key="1">
    <citation type="journal article" date="2020" name="Fungal Divers.">
        <title>Resolving the Mortierellaceae phylogeny through synthesis of multi-gene phylogenetics and phylogenomics.</title>
        <authorList>
            <person name="Vandepol N."/>
            <person name="Liber J."/>
            <person name="Desiro A."/>
            <person name="Na H."/>
            <person name="Kennedy M."/>
            <person name="Barry K."/>
            <person name="Grigoriev I.V."/>
            <person name="Miller A.N."/>
            <person name="O'Donnell K."/>
            <person name="Stajich J.E."/>
            <person name="Bonito G."/>
        </authorList>
    </citation>
    <scope>NUCLEOTIDE SEQUENCE</scope>
    <source>
        <strain evidence="6">NVP1</strain>
    </source>
</reference>
<feature type="compositionally biased region" description="Polar residues" evidence="3">
    <location>
        <begin position="2807"/>
        <end position="2820"/>
    </location>
</feature>
<dbReference type="Proteomes" id="UP000696485">
    <property type="component" value="Unassembled WGS sequence"/>
</dbReference>
<keyword evidence="7" id="KW-1185">Reference proteome</keyword>
<dbReference type="PANTHER" id="PTHR31139">
    <property type="entry name" value="ECTOPIC P GRANULES PROTEIN 5 HOMOLOG"/>
    <property type="match status" value="1"/>
</dbReference>
<feature type="compositionally biased region" description="Low complexity" evidence="3">
    <location>
        <begin position="37"/>
        <end position="54"/>
    </location>
</feature>
<feature type="compositionally biased region" description="Polar residues" evidence="3">
    <location>
        <begin position="2674"/>
        <end position="2684"/>
    </location>
</feature>
<feature type="compositionally biased region" description="Low complexity" evidence="3">
    <location>
        <begin position="2771"/>
        <end position="2783"/>
    </location>
</feature>
<evidence type="ECO:0000256" key="2">
    <source>
        <dbReference type="ARBA" id="ARBA00023006"/>
    </source>
</evidence>
<dbReference type="PANTHER" id="PTHR31139:SF4">
    <property type="entry name" value="ECTOPIC P GRANULES PROTEIN 5 HOMOLOG"/>
    <property type="match status" value="1"/>
</dbReference>
<feature type="region of interest" description="Disordered" evidence="3">
    <location>
        <begin position="1422"/>
        <end position="1464"/>
    </location>
</feature>
<dbReference type="EMBL" id="JAAAUY010000241">
    <property type="protein sequence ID" value="KAF9332749.1"/>
    <property type="molecule type" value="Genomic_DNA"/>
</dbReference>
<dbReference type="InterPro" id="IPR051436">
    <property type="entry name" value="Autophagy-related_EPG5"/>
</dbReference>
<evidence type="ECO:0000313" key="6">
    <source>
        <dbReference type="EMBL" id="KAF9332749.1"/>
    </source>
</evidence>